<dbReference type="GO" id="GO:0022900">
    <property type="term" value="P:electron transport chain"/>
    <property type="evidence" value="ECO:0007669"/>
    <property type="project" value="InterPro"/>
</dbReference>
<evidence type="ECO:0000256" key="3">
    <source>
        <dbReference type="ARBA" id="ARBA00022448"/>
    </source>
</evidence>
<comment type="similarity">
    <text evidence="2 6">Belongs to the complex I 30 kDa subunit family.</text>
</comment>
<evidence type="ECO:0000313" key="10">
    <source>
        <dbReference type="EMBL" id="SPC98979.1"/>
    </source>
</evidence>
<evidence type="ECO:0000259" key="9">
    <source>
        <dbReference type="PROSITE" id="PS50999"/>
    </source>
</evidence>
<keyword evidence="6" id="KW-1278">Translocase</keyword>
<keyword evidence="3 6" id="KW-0813">Transport</keyword>
<feature type="region of interest" description="Disordered" evidence="7">
    <location>
        <begin position="456"/>
        <end position="477"/>
    </location>
</feature>
<dbReference type="Gene3D" id="3.30.460.80">
    <property type="entry name" value="NADH:ubiquinone oxidoreductase, 30kDa subunit"/>
    <property type="match status" value="1"/>
</dbReference>
<dbReference type="PROSITE" id="PS00542">
    <property type="entry name" value="COMPLEX1_30K"/>
    <property type="match status" value="1"/>
</dbReference>
<feature type="transmembrane region" description="Helical" evidence="8">
    <location>
        <begin position="204"/>
        <end position="222"/>
    </location>
</feature>
<evidence type="ECO:0000256" key="4">
    <source>
        <dbReference type="ARBA" id="ARBA00022692"/>
    </source>
</evidence>
<reference evidence="10" key="1">
    <citation type="submission" date="2018-02" db="EMBL/GenBank/DDBJ databases">
        <authorList>
            <person name="Cohen D.B."/>
            <person name="Kent A.D."/>
        </authorList>
    </citation>
    <scope>NUCLEOTIDE SEQUENCE</scope>
</reference>
<evidence type="ECO:0000256" key="5">
    <source>
        <dbReference type="ARBA" id="ARBA00023136"/>
    </source>
</evidence>
<gene>
    <name evidence="10" type="ORF">FSB_LOCUS26861</name>
</gene>
<dbReference type="GO" id="GO:0016020">
    <property type="term" value="C:membrane"/>
    <property type="evidence" value="ECO:0007669"/>
    <property type="project" value="UniProtKB-SubCell"/>
</dbReference>
<dbReference type="EMBL" id="OIVN01001924">
    <property type="protein sequence ID" value="SPC98979.1"/>
    <property type="molecule type" value="Genomic_DNA"/>
</dbReference>
<feature type="domain" description="Cytochrome oxidase subunit II transmembrane region profile" evidence="9">
    <location>
        <begin position="178"/>
        <end position="274"/>
    </location>
</feature>
<accession>A0A2N9GHT6</accession>
<protein>
    <recommendedName>
        <fullName evidence="9">Cytochrome oxidase subunit II transmembrane region profile domain-containing protein</fullName>
    </recommendedName>
</protein>
<dbReference type="GO" id="GO:0016651">
    <property type="term" value="F:oxidoreductase activity, acting on NAD(P)H"/>
    <property type="evidence" value="ECO:0007669"/>
    <property type="project" value="InterPro"/>
</dbReference>
<dbReference type="InterPro" id="IPR036257">
    <property type="entry name" value="Cyt_c_oxidase_su2_TM_sf"/>
</dbReference>
<dbReference type="SUPFAM" id="SSF143243">
    <property type="entry name" value="Nqo5-like"/>
    <property type="match status" value="1"/>
</dbReference>
<dbReference type="InterPro" id="IPR020396">
    <property type="entry name" value="NADH_UbQ_OxRdtase_CS"/>
</dbReference>
<keyword evidence="4 8" id="KW-0812">Transmembrane</keyword>
<dbReference type="Gene3D" id="1.10.287.90">
    <property type="match status" value="1"/>
</dbReference>
<dbReference type="SUPFAM" id="SSF81464">
    <property type="entry name" value="Cytochrome c oxidase subunit II-like, transmembrane region"/>
    <property type="match status" value="1"/>
</dbReference>
<dbReference type="Pfam" id="PF00329">
    <property type="entry name" value="Complex1_30kDa"/>
    <property type="match status" value="1"/>
</dbReference>
<name>A0A2N9GHT6_FAGSY</name>
<evidence type="ECO:0000256" key="2">
    <source>
        <dbReference type="ARBA" id="ARBA00007569"/>
    </source>
</evidence>
<dbReference type="InterPro" id="IPR011759">
    <property type="entry name" value="Cyt_c_oxidase_su2_TM_dom"/>
</dbReference>
<proteinExistence type="inferred from homology"/>
<dbReference type="PANTHER" id="PTHR10884">
    <property type="entry name" value="NADH DEHYDROGENASE UBIQUINONE IRON-SULFUR PROTEIN 3"/>
    <property type="match status" value="1"/>
</dbReference>
<dbReference type="PROSITE" id="PS50999">
    <property type="entry name" value="COX2_TM"/>
    <property type="match status" value="1"/>
</dbReference>
<dbReference type="InterPro" id="IPR037232">
    <property type="entry name" value="NADH_quin_OxRdtase_su_C/D-like"/>
</dbReference>
<evidence type="ECO:0000256" key="7">
    <source>
        <dbReference type="SAM" id="MobiDB-lite"/>
    </source>
</evidence>
<evidence type="ECO:0000256" key="8">
    <source>
        <dbReference type="SAM" id="Phobius"/>
    </source>
</evidence>
<dbReference type="GO" id="GO:0008137">
    <property type="term" value="F:NADH dehydrogenase (ubiquinone) activity"/>
    <property type="evidence" value="ECO:0007669"/>
    <property type="project" value="InterPro"/>
</dbReference>
<sequence length="851" mass="94641">MSFLVGKTQPAIFVFLHWDSKKKSLFFLGGAEQSKNEPNKMLTFRAGIFYFSDSSSFHSRNYRNLNSTANTNDDRSDLGSNENSKLKDENMGFYVWMGIENQIRAKKAFEHNRNLGLPVEVWSGWQGLFVGVAPKADSAGVAPKAGIPPVPAPEHTENAKVVVNSPLEQFEFPPITPAAEPWQLGSQDAATPMMQGITDLHHDIFFFLILILVFVLWGLFCLKKNFSEKKRISKEIWTLRGIQIEYMYKRIAPRPLGALPRLRLEDELLAPEQSNRRRGASLVQYVICPPTKSDALGPVAREGQAAAARVSCLNVRVSSSMRGKTLKKLKANSCYVLSSELASQASIRGYSLDLANQGLVSLIVLSNYGLKGYYDFSGHLFGHRCHSPSMLPILFTASSSGKELMEGIGTTYECTTAYSQAASSRTVDSVPECPAYSFNPVFDSSPYLCKVLPEPETQAATPSETGNPQGRIGETENRKMSIKERERLTRPLSTSSEAPFKPPCVFWMGQFCKLDSKYKKVACKDHNPPGVLIANSPPNSVKLPQLATAASAGLSRSALWDPVFLTPLSFYCRGTLAPPEIKDPKGLPASKIRLAENYSDHRSNPPLRILVMTFPCPCSIQTTATITAEDGPIHVSAVHTEAVVFVLSLLLIYFYENSSENVLYNKADSPLTQSDTNSPWPSELLKEGSGPFSYNTVIYLSIAEWTATRDGLRLFSCLELEEDPRIHNSFCNESGVQASRSNHGFSSPTLGEANEVTRISPVVSLFPSAGRWEREVWDMFGVSFINHPDLRRISTDYGFEGHPLRKDLPLSGYVEVRYDDPEKRVVSEPIEMTQEFRYFDFASPWEQRSDG</sequence>
<dbReference type="AlphaFoldDB" id="A0A2N9GHT6"/>
<dbReference type="PANTHER" id="PTHR10884:SF14">
    <property type="entry name" value="NADH DEHYDROGENASE [UBIQUINONE] IRON-SULFUR PROTEIN 3, MITOCHONDRIAL"/>
    <property type="match status" value="1"/>
</dbReference>
<feature type="compositionally biased region" description="Polar residues" evidence="7">
    <location>
        <begin position="458"/>
        <end position="468"/>
    </location>
</feature>
<dbReference type="InterPro" id="IPR001268">
    <property type="entry name" value="NADH_UbQ_OxRdtase_30kDa_su"/>
</dbReference>
<organism evidence="10">
    <name type="scientific">Fagus sylvatica</name>
    <name type="common">Beechnut</name>
    <dbReference type="NCBI Taxonomy" id="28930"/>
    <lineage>
        <taxon>Eukaryota</taxon>
        <taxon>Viridiplantae</taxon>
        <taxon>Streptophyta</taxon>
        <taxon>Embryophyta</taxon>
        <taxon>Tracheophyta</taxon>
        <taxon>Spermatophyta</taxon>
        <taxon>Magnoliopsida</taxon>
        <taxon>eudicotyledons</taxon>
        <taxon>Gunneridae</taxon>
        <taxon>Pentapetalae</taxon>
        <taxon>rosids</taxon>
        <taxon>fabids</taxon>
        <taxon>Fagales</taxon>
        <taxon>Fagaceae</taxon>
        <taxon>Fagus</taxon>
    </lineage>
</organism>
<keyword evidence="5 8" id="KW-0472">Membrane</keyword>
<dbReference type="Pfam" id="PF02790">
    <property type="entry name" value="COX2_TM"/>
    <property type="match status" value="1"/>
</dbReference>
<evidence type="ECO:0000256" key="6">
    <source>
        <dbReference type="RuleBase" id="RU003456"/>
    </source>
</evidence>
<evidence type="ECO:0000256" key="1">
    <source>
        <dbReference type="ARBA" id="ARBA00004141"/>
    </source>
</evidence>
<keyword evidence="6" id="KW-0520">NAD</keyword>
<comment type="subcellular location">
    <subcellularLocation>
        <location evidence="1">Membrane</location>
        <topology evidence="1">Multi-pass membrane protein</topology>
    </subcellularLocation>
</comment>
<keyword evidence="8" id="KW-1133">Transmembrane helix</keyword>